<dbReference type="EMBL" id="QMDV01000004">
    <property type="protein sequence ID" value="RAU81938.1"/>
    <property type="molecule type" value="Genomic_DNA"/>
</dbReference>
<accession>A0A364RC69</accession>
<organism evidence="1 2">
    <name type="scientific">Pontibacter arcticus</name>
    <dbReference type="NCBI Taxonomy" id="2080288"/>
    <lineage>
        <taxon>Bacteria</taxon>
        <taxon>Pseudomonadati</taxon>
        <taxon>Bacteroidota</taxon>
        <taxon>Cytophagia</taxon>
        <taxon>Cytophagales</taxon>
        <taxon>Hymenobacteraceae</taxon>
        <taxon>Pontibacter</taxon>
    </lineage>
</organism>
<reference evidence="1 2" key="1">
    <citation type="submission" date="2018-06" db="EMBL/GenBank/DDBJ databases">
        <authorList>
            <person name="Liu Z.-W."/>
        </authorList>
    </citation>
    <scope>NUCLEOTIDE SEQUENCE [LARGE SCALE GENOMIC DNA]</scope>
    <source>
        <strain evidence="1 2">2b14</strain>
    </source>
</reference>
<protein>
    <recommendedName>
        <fullName evidence="3">SpoIIAA-like</fullName>
    </recommendedName>
</protein>
<proteinExistence type="predicted"/>
<name>A0A364RC69_9BACT</name>
<evidence type="ECO:0008006" key="3">
    <source>
        <dbReference type="Google" id="ProtNLM"/>
    </source>
</evidence>
<dbReference type="AlphaFoldDB" id="A0A364RC69"/>
<gene>
    <name evidence="1" type="ORF">DP923_14735</name>
</gene>
<evidence type="ECO:0000313" key="1">
    <source>
        <dbReference type="EMBL" id="RAU81938.1"/>
    </source>
</evidence>
<reference evidence="1 2" key="2">
    <citation type="submission" date="2018-07" db="EMBL/GenBank/DDBJ databases">
        <title>Pontibacter sp. 2b14 genomic sequence and assembly.</title>
        <authorList>
            <person name="Du Z.-J."/>
        </authorList>
    </citation>
    <scope>NUCLEOTIDE SEQUENCE [LARGE SCALE GENOMIC DNA]</scope>
    <source>
        <strain evidence="1 2">2b14</strain>
    </source>
</reference>
<comment type="caution">
    <text evidence="1">The sequence shown here is derived from an EMBL/GenBank/DDBJ whole genome shotgun (WGS) entry which is preliminary data.</text>
</comment>
<sequence length="154" mass="18167">MYLVIHETPFVEVAHVNRAEALIIRWKVQPDDCSFRETYLKCSEYVMANQPLTYFCTDLTLIGSLEREYEAWLAIEFYPEFYRKIQKTIYAAVVFSEDHFKALIVNYQLPADSQAHAAIHFNYFTSQEEAWFWLESIKKGHDTAVLPMAHEFLI</sequence>
<keyword evidence="2" id="KW-1185">Reference proteome</keyword>
<evidence type="ECO:0000313" key="2">
    <source>
        <dbReference type="Proteomes" id="UP000251692"/>
    </source>
</evidence>
<dbReference type="Proteomes" id="UP000251692">
    <property type="component" value="Unassembled WGS sequence"/>
</dbReference>